<dbReference type="InterPro" id="IPR035960">
    <property type="entry name" value="Secretoglobin_sf"/>
</dbReference>
<evidence type="ECO:0000313" key="5">
    <source>
        <dbReference type="Ensembl" id="ENSANIP00000019337.1"/>
    </source>
</evidence>
<evidence type="ECO:0000256" key="4">
    <source>
        <dbReference type="SAM" id="SignalP"/>
    </source>
</evidence>
<comment type="subcellular location">
    <subcellularLocation>
        <location evidence="1">Secreted</location>
    </subcellularLocation>
</comment>
<evidence type="ECO:0008006" key="7">
    <source>
        <dbReference type="Google" id="ProtNLM"/>
    </source>
</evidence>
<evidence type="ECO:0000256" key="3">
    <source>
        <dbReference type="ARBA" id="ARBA00022525"/>
    </source>
</evidence>
<reference evidence="5" key="2">
    <citation type="submission" date="2025-09" db="UniProtKB">
        <authorList>
            <consortium name="Ensembl"/>
        </authorList>
    </citation>
    <scope>IDENTIFICATION</scope>
</reference>
<feature type="signal peptide" evidence="4">
    <location>
        <begin position="1"/>
        <end position="27"/>
    </location>
</feature>
<dbReference type="PANTHER" id="PTHR10136">
    <property type="entry name" value="SECRETOGLOBIN FAMILY 1 MEMBER"/>
    <property type="match status" value="1"/>
</dbReference>
<keyword evidence="3" id="KW-0964">Secreted</keyword>
<sequence length="128" mass="14030">MSLLGWRGLKGLFIALIVFHTPGAGSAHEIVPSFLQTLLEGSAEQLYTGPISQYKVDDLTKAALTALKECIDELSPEHVKALVNLLVATSVYRSSIIGKSGFSLQLHILACYVHRCDFLFQKLVRTEA</sequence>
<dbReference type="Ensembl" id="ENSANIT00000019981.1">
    <property type="protein sequence ID" value="ENSANIP00000019337.1"/>
    <property type="gene ID" value="ENSANIG00000013164.1"/>
</dbReference>
<protein>
    <recommendedName>
        <fullName evidence="7">Secretoglobin family 1C member 1</fullName>
    </recommendedName>
</protein>
<dbReference type="AlphaFoldDB" id="A0A8B9N5Q6"/>
<dbReference type="SUPFAM" id="SSF48201">
    <property type="entry name" value="Uteroglobin-like"/>
    <property type="match status" value="1"/>
</dbReference>
<dbReference type="Pfam" id="PF01099">
    <property type="entry name" value="Uteroglobin"/>
    <property type="match status" value="1"/>
</dbReference>
<keyword evidence="6" id="KW-1185">Reference proteome</keyword>
<name>A0A8B9N5Q6_9AVES</name>
<accession>A0A8B9N5Q6</accession>
<evidence type="ECO:0000256" key="1">
    <source>
        <dbReference type="ARBA" id="ARBA00004613"/>
    </source>
</evidence>
<dbReference type="GO" id="GO:0005576">
    <property type="term" value="C:extracellular region"/>
    <property type="evidence" value="ECO:0007669"/>
    <property type="project" value="UniProtKB-SubCell"/>
</dbReference>
<dbReference type="PROSITE" id="PS51311">
    <property type="entry name" value="SCGB"/>
    <property type="match status" value="1"/>
</dbReference>
<dbReference type="InterPro" id="IPR043215">
    <property type="entry name" value="Secretoglobin_1C-like"/>
</dbReference>
<dbReference type="PANTHER" id="PTHR10136:SF8">
    <property type="entry name" value="SECRETOGLOBIN FAMILY 1C MEMBER 1-RELATED"/>
    <property type="match status" value="1"/>
</dbReference>
<evidence type="ECO:0000313" key="6">
    <source>
        <dbReference type="Proteomes" id="UP000694541"/>
    </source>
</evidence>
<comment type="similarity">
    <text evidence="2">Belongs to the secretoglobin family.</text>
</comment>
<reference evidence="5" key="1">
    <citation type="submission" date="2025-08" db="UniProtKB">
        <authorList>
            <consortium name="Ensembl"/>
        </authorList>
    </citation>
    <scope>IDENTIFICATION</scope>
</reference>
<organism evidence="5 6">
    <name type="scientific">Accipiter nisus</name>
    <name type="common">Eurasian sparrowhawk</name>
    <dbReference type="NCBI Taxonomy" id="211598"/>
    <lineage>
        <taxon>Eukaryota</taxon>
        <taxon>Metazoa</taxon>
        <taxon>Chordata</taxon>
        <taxon>Craniata</taxon>
        <taxon>Vertebrata</taxon>
        <taxon>Euteleostomi</taxon>
        <taxon>Archelosauria</taxon>
        <taxon>Archosauria</taxon>
        <taxon>Dinosauria</taxon>
        <taxon>Saurischia</taxon>
        <taxon>Theropoda</taxon>
        <taxon>Coelurosauria</taxon>
        <taxon>Aves</taxon>
        <taxon>Neognathae</taxon>
        <taxon>Neoaves</taxon>
        <taxon>Telluraves</taxon>
        <taxon>Accipitrimorphae</taxon>
        <taxon>Accipitriformes</taxon>
        <taxon>Accipitridae</taxon>
        <taxon>Accipitrinae</taxon>
        <taxon>Accipiter</taxon>
    </lineage>
</organism>
<evidence type="ECO:0000256" key="2">
    <source>
        <dbReference type="ARBA" id="ARBA00008650"/>
    </source>
</evidence>
<keyword evidence="4" id="KW-0732">Signal</keyword>
<proteinExistence type="inferred from homology"/>
<feature type="chain" id="PRO_5034086148" description="Secretoglobin family 1C member 1" evidence="4">
    <location>
        <begin position="28"/>
        <end position="128"/>
    </location>
</feature>
<dbReference type="Proteomes" id="UP000694541">
    <property type="component" value="Unplaced"/>
</dbReference>
<dbReference type="InterPro" id="IPR016126">
    <property type="entry name" value="Secretoglobin"/>
</dbReference>